<dbReference type="InterPro" id="IPR036863">
    <property type="entry name" value="PSII_PsbH_sf"/>
</dbReference>
<evidence type="ECO:0000256" key="3">
    <source>
        <dbReference type="ARBA" id="ARBA00022692"/>
    </source>
</evidence>
<comment type="subcellular location">
    <subcellularLocation>
        <location evidence="1">Membrane</location>
        <topology evidence="1">Single-pass membrane protein</topology>
    </subcellularLocation>
</comment>
<reference evidence="8" key="1">
    <citation type="journal article" date="2020" name="Mol. Phylogenet. Evol.">
        <title>Plastome-based phylogenomics resolves the placement of the sanguinolenta group in the spikemoss of lycophyte (Selaginellaceae).</title>
        <authorList>
            <person name="Zhang H.-R."/>
            <person name="Wei R."/>
            <person name="Xiang Q.-P."/>
            <person name="Zhang X.-C."/>
        </authorList>
    </citation>
    <scope>NUCLEOTIDE SEQUENCE</scope>
</reference>
<dbReference type="InterPro" id="IPR001056">
    <property type="entry name" value="PSII_PsbH"/>
</dbReference>
<dbReference type="PANTHER" id="PTHR34469">
    <property type="entry name" value="PHOTOSYSTEM II REACTION CENTER PROTEIN H"/>
    <property type="match status" value="1"/>
</dbReference>
<feature type="region of interest" description="Disordered" evidence="7">
    <location>
        <begin position="1"/>
        <end position="26"/>
    </location>
</feature>
<evidence type="ECO:0000256" key="7">
    <source>
        <dbReference type="SAM" id="MobiDB-lite"/>
    </source>
</evidence>
<evidence type="ECO:0000256" key="4">
    <source>
        <dbReference type="ARBA" id="ARBA00022989"/>
    </source>
</evidence>
<keyword evidence="5" id="KW-0472">Membrane</keyword>
<protein>
    <submittedName>
        <fullName evidence="8">Photosystem II phosphoprotein</fullName>
    </submittedName>
</protein>
<keyword evidence="3" id="KW-0812">Transmembrane</keyword>
<dbReference type="GO" id="GO:0050821">
    <property type="term" value="P:protein stabilization"/>
    <property type="evidence" value="ECO:0007669"/>
    <property type="project" value="InterPro"/>
</dbReference>
<dbReference type="NCBIfam" id="NF002728">
    <property type="entry name" value="PRK02624.1"/>
    <property type="match status" value="1"/>
</dbReference>
<dbReference type="AlphaFoldDB" id="A0A7U3W227"/>
<proteinExistence type="predicted"/>
<gene>
    <name evidence="8" type="primary">psbH</name>
</gene>
<dbReference type="PANTHER" id="PTHR34469:SF4">
    <property type="entry name" value="PHOTOSYSTEM II REACTION CENTER PROTEIN H"/>
    <property type="match status" value="1"/>
</dbReference>
<evidence type="ECO:0000256" key="6">
    <source>
        <dbReference type="ARBA" id="ARBA00023276"/>
    </source>
</evidence>
<dbReference type="GO" id="GO:0009523">
    <property type="term" value="C:photosystem II"/>
    <property type="evidence" value="ECO:0007669"/>
    <property type="project" value="UniProtKB-KW"/>
</dbReference>
<dbReference type="SUPFAM" id="SSF161025">
    <property type="entry name" value="Photosystem II 10 kDa phosphoprotein PsbH"/>
    <property type="match status" value="1"/>
</dbReference>
<keyword evidence="6" id="KW-0604">Photosystem II</keyword>
<organism evidence="8">
    <name type="scientific">Megaloselaginella exaltata</name>
    <dbReference type="NCBI Taxonomy" id="3140882"/>
    <lineage>
        <taxon>Eukaryota</taxon>
        <taxon>Viridiplantae</taxon>
        <taxon>Streptophyta</taxon>
        <taxon>Embryophyta</taxon>
        <taxon>Tracheophyta</taxon>
        <taxon>Lycopodiopsida</taxon>
        <taxon>Selaginellales</taxon>
        <taxon>Selaginellaceae</taxon>
        <taxon>Gymnogynoideae</taxon>
        <taxon>Megaloselaginella</taxon>
    </lineage>
</organism>
<evidence type="ECO:0000256" key="2">
    <source>
        <dbReference type="ARBA" id="ARBA00022531"/>
    </source>
</evidence>
<keyword evidence="2" id="KW-0602">Photosynthesis</keyword>
<keyword evidence="8" id="KW-0150">Chloroplast</keyword>
<evidence type="ECO:0000256" key="5">
    <source>
        <dbReference type="ARBA" id="ARBA00023136"/>
    </source>
</evidence>
<sequence length="77" mass="8003">TATQTDGKTNPSTGGPRRTIVGNLPKPLNPEYGRVAPGWGTAPVMGVAMALSAVSSAIILEIYNPSVLVDEVPASWR</sequence>
<feature type="compositionally biased region" description="Polar residues" evidence="7">
    <location>
        <begin position="1"/>
        <end position="13"/>
    </location>
</feature>
<keyword evidence="8" id="KW-0934">Plastid</keyword>
<dbReference type="GO" id="GO:0015979">
    <property type="term" value="P:photosynthesis"/>
    <property type="evidence" value="ECO:0007669"/>
    <property type="project" value="UniProtKB-KW"/>
</dbReference>
<keyword evidence="4" id="KW-1133">Transmembrane helix</keyword>
<evidence type="ECO:0000256" key="1">
    <source>
        <dbReference type="ARBA" id="ARBA00004167"/>
    </source>
</evidence>
<dbReference type="EMBL" id="MN427927">
    <property type="protein sequence ID" value="QQP17300.1"/>
    <property type="molecule type" value="Genomic_DNA"/>
</dbReference>
<dbReference type="GO" id="GO:0042301">
    <property type="term" value="F:phosphate ion binding"/>
    <property type="evidence" value="ECO:0007669"/>
    <property type="project" value="InterPro"/>
</dbReference>
<evidence type="ECO:0000313" key="8">
    <source>
        <dbReference type="EMBL" id="QQP17300.1"/>
    </source>
</evidence>
<name>A0A7U3W227_9TRAC</name>
<accession>A0A7U3W227</accession>
<geneLocation type="chloroplast" evidence="8"/>
<dbReference type="Gene3D" id="1.20.5.880">
    <property type="entry name" value="Photosystem II reaction center protein H"/>
    <property type="match status" value="1"/>
</dbReference>
<dbReference type="Pfam" id="PF00737">
    <property type="entry name" value="PsbH"/>
    <property type="match status" value="1"/>
</dbReference>